<dbReference type="Proteomes" id="UP000198211">
    <property type="component" value="Unassembled WGS sequence"/>
</dbReference>
<evidence type="ECO:0000256" key="1">
    <source>
        <dbReference type="PROSITE-ProRule" id="PRU00047"/>
    </source>
</evidence>
<keyword evidence="1" id="KW-0862">Zinc</keyword>
<dbReference type="PROSITE" id="PS50158">
    <property type="entry name" value="ZF_CCHC"/>
    <property type="match status" value="1"/>
</dbReference>
<dbReference type="InterPro" id="IPR001878">
    <property type="entry name" value="Znf_CCHC"/>
</dbReference>
<reference evidence="4" key="1">
    <citation type="submission" date="2017-03" db="EMBL/GenBank/DDBJ databases">
        <title>Phytopthora megakarya and P. palmivora, two closely related causual agents of cacao black pod achieved similar genome size and gene model numbers by different mechanisms.</title>
        <authorList>
            <person name="Ali S."/>
            <person name="Shao J."/>
            <person name="Larry D.J."/>
            <person name="Kronmiller B."/>
            <person name="Shen D."/>
            <person name="Strem M.D."/>
            <person name="Melnick R.L."/>
            <person name="Guiltinan M.J."/>
            <person name="Tyler B.M."/>
            <person name="Meinhardt L.W."/>
            <person name="Bailey B.A."/>
        </authorList>
    </citation>
    <scope>NUCLEOTIDE SEQUENCE [LARGE SCALE GENOMIC DNA]</scope>
    <source>
        <strain evidence="4">zdho120</strain>
    </source>
</reference>
<evidence type="ECO:0000259" key="2">
    <source>
        <dbReference type="PROSITE" id="PS50158"/>
    </source>
</evidence>
<protein>
    <recommendedName>
        <fullName evidence="2">CCHC-type domain-containing protein</fullName>
    </recommendedName>
</protein>
<dbReference type="SUPFAM" id="SSF57756">
    <property type="entry name" value="Retrovirus zinc finger-like domains"/>
    <property type="match status" value="1"/>
</dbReference>
<accession>A0A225VVE7</accession>
<dbReference type="EMBL" id="NBNE01002835">
    <property type="protein sequence ID" value="OWZ09312.1"/>
    <property type="molecule type" value="Genomic_DNA"/>
</dbReference>
<keyword evidence="4" id="KW-1185">Reference proteome</keyword>
<sequence>MYDIENDQNIKLPTHYDPDTTVLEPVRVVKIGRDQKKRIAIGGEEPSSPTAKCRRCGNCGEFGHNVRTCRNEVVF</sequence>
<keyword evidence="1" id="KW-0863">Zinc-finger</keyword>
<evidence type="ECO:0000313" key="4">
    <source>
        <dbReference type="Proteomes" id="UP000198211"/>
    </source>
</evidence>
<comment type="caution">
    <text evidence="3">The sequence shown here is derived from an EMBL/GenBank/DDBJ whole genome shotgun (WGS) entry which is preliminary data.</text>
</comment>
<dbReference type="AlphaFoldDB" id="A0A225VVE7"/>
<dbReference type="OrthoDB" id="1918246at2759"/>
<proteinExistence type="predicted"/>
<evidence type="ECO:0000313" key="3">
    <source>
        <dbReference type="EMBL" id="OWZ09312.1"/>
    </source>
</evidence>
<keyword evidence="1" id="KW-0479">Metal-binding</keyword>
<gene>
    <name evidence="3" type="ORF">PHMEG_00018008</name>
</gene>
<dbReference type="GO" id="GO:0003676">
    <property type="term" value="F:nucleic acid binding"/>
    <property type="evidence" value="ECO:0007669"/>
    <property type="project" value="InterPro"/>
</dbReference>
<dbReference type="GO" id="GO:0008270">
    <property type="term" value="F:zinc ion binding"/>
    <property type="evidence" value="ECO:0007669"/>
    <property type="project" value="UniProtKB-KW"/>
</dbReference>
<name>A0A225VVE7_9STRA</name>
<feature type="domain" description="CCHC-type" evidence="2">
    <location>
        <begin position="54"/>
        <end position="71"/>
    </location>
</feature>
<organism evidence="3 4">
    <name type="scientific">Phytophthora megakarya</name>
    <dbReference type="NCBI Taxonomy" id="4795"/>
    <lineage>
        <taxon>Eukaryota</taxon>
        <taxon>Sar</taxon>
        <taxon>Stramenopiles</taxon>
        <taxon>Oomycota</taxon>
        <taxon>Peronosporomycetes</taxon>
        <taxon>Peronosporales</taxon>
        <taxon>Peronosporaceae</taxon>
        <taxon>Phytophthora</taxon>
    </lineage>
</organism>
<dbReference type="InterPro" id="IPR036875">
    <property type="entry name" value="Znf_CCHC_sf"/>
</dbReference>